<organism evidence="1 2">
    <name type="scientific">Luteococcus japonicus LSP_Lj1</name>
    <dbReference type="NCBI Taxonomy" id="1255658"/>
    <lineage>
        <taxon>Bacteria</taxon>
        <taxon>Bacillati</taxon>
        <taxon>Actinomycetota</taxon>
        <taxon>Actinomycetes</taxon>
        <taxon>Propionibacteriales</taxon>
        <taxon>Propionibacteriaceae</taxon>
        <taxon>Luteococcus</taxon>
    </lineage>
</organism>
<dbReference type="PIRSF" id="PIRSF011474">
    <property type="entry name" value="Glucitol_operon_activator"/>
    <property type="match status" value="1"/>
</dbReference>
<dbReference type="Proteomes" id="UP000188342">
    <property type="component" value="Unassembled WGS sequence"/>
</dbReference>
<dbReference type="Pfam" id="PF06923">
    <property type="entry name" value="GutM"/>
    <property type="match status" value="1"/>
</dbReference>
<dbReference type="AlphaFoldDB" id="A0A1R4J597"/>
<gene>
    <name evidence="1" type="ORF">FM114_05505</name>
</gene>
<dbReference type="RefSeq" id="WP_094764182.1">
    <property type="nucleotide sequence ID" value="NZ_FUKQ01000019.1"/>
</dbReference>
<sequence>MFWPVMIGFAVFYLLQTVLAMRQATNYTKHYGTMRRQGRVAIGKQKNLVANGAIVMFRLDDQDMVVEGVRLSGVTVFSRFKPFTTFDGQRLADVDASTHRELNKSLRAAVANARDNFLLVSEGRIPPEPPGPVTKLFSRFGGKQQAMA</sequence>
<protein>
    <submittedName>
        <fullName evidence="1">Glucitol operon activator protein</fullName>
    </submittedName>
</protein>
<reference evidence="1 2" key="1">
    <citation type="submission" date="2017-02" db="EMBL/GenBank/DDBJ databases">
        <authorList>
            <person name="Peterson S.W."/>
        </authorList>
    </citation>
    <scope>NUCLEOTIDE SEQUENCE [LARGE SCALE GENOMIC DNA]</scope>
    <source>
        <strain evidence="1 2">LSP_Lj1</strain>
    </source>
</reference>
<dbReference type="InterPro" id="IPR009693">
    <property type="entry name" value="Glucitol_operon_activator"/>
</dbReference>
<dbReference type="OrthoDB" id="3711383at2"/>
<keyword evidence="2" id="KW-1185">Reference proteome</keyword>
<name>A0A1R4J597_9ACTN</name>
<accession>A0A1R4J597</accession>
<evidence type="ECO:0000313" key="1">
    <source>
        <dbReference type="EMBL" id="SJN27104.1"/>
    </source>
</evidence>
<evidence type="ECO:0000313" key="2">
    <source>
        <dbReference type="Proteomes" id="UP000188342"/>
    </source>
</evidence>
<dbReference type="STRING" id="1255658.FM114_05505"/>
<dbReference type="EMBL" id="FUKQ01000019">
    <property type="protein sequence ID" value="SJN27104.1"/>
    <property type="molecule type" value="Genomic_DNA"/>
</dbReference>
<proteinExistence type="predicted"/>